<evidence type="ECO:0000313" key="2">
    <source>
        <dbReference type="Proteomes" id="UP000799770"/>
    </source>
</evidence>
<protein>
    <submittedName>
        <fullName evidence="1">Uncharacterized protein</fullName>
    </submittedName>
</protein>
<evidence type="ECO:0000313" key="1">
    <source>
        <dbReference type="EMBL" id="KAF2119744.1"/>
    </source>
</evidence>
<organism evidence="1 2">
    <name type="scientific">Lophiotrema nucula</name>
    <dbReference type="NCBI Taxonomy" id="690887"/>
    <lineage>
        <taxon>Eukaryota</taxon>
        <taxon>Fungi</taxon>
        <taxon>Dikarya</taxon>
        <taxon>Ascomycota</taxon>
        <taxon>Pezizomycotina</taxon>
        <taxon>Dothideomycetes</taxon>
        <taxon>Pleosporomycetidae</taxon>
        <taxon>Pleosporales</taxon>
        <taxon>Lophiotremataceae</taxon>
        <taxon>Lophiotrema</taxon>
    </lineage>
</organism>
<proteinExistence type="predicted"/>
<gene>
    <name evidence="1" type="ORF">BDV96DRAFT_642752</name>
</gene>
<sequence>MTPHFRFRLRIRLPNFSKRKAAKTKAKISAPTNFRKLPPLEGQEEVARAAKRQRRVSRTLSTISVTAQKRASAALSSFEEYSVRAAKRTSKVWEPACPVAAVFKDTSAANTTEEVELKLL</sequence>
<dbReference type="Proteomes" id="UP000799770">
    <property type="component" value="Unassembled WGS sequence"/>
</dbReference>
<name>A0A6A5ZL56_9PLEO</name>
<reference evidence="1" key="1">
    <citation type="journal article" date="2020" name="Stud. Mycol.">
        <title>101 Dothideomycetes genomes: a test case for predicting lifestyles and emergence of pathogens.</title>
        <authorList>
            <person name="Haridas S."/>
            <person name="Albert R."/>
            <person name="Binder M."/>
            <person name="Bloem J."/>
            <person name="Labutti K."/>
            <person name="Salamov A."/>
            <person name="Andreopoulos B."/>
            <person name="Baker S."/>
            <person name="Barry K."/>
            <person name="Bills G."/>
            <person name="Bluhm B."/>
            <person name="Cannon C."/>
            <person name="Castanera R."/>
            <person name="Culley D."/>
            <person name="Daum C."/>
            <person name="Ezra D."/>
            <person name="Gonzalez J."/>
            <person name="Henrissat B."/>
            <person name="Kuo A."/>
            <person name="Liang C."/>
            <person name="Lipzen A."/>
            <person name="Lutzoni F."/>
            <person name="Magnuson J."/>
            <person name="Mondo S."/>
            <person name="Nolan M."/>
            <person name="Ohm R."/>
            <person name="Pangilinan J."/>
            <person name="Park H.-J."/>
            <person name="Ramirez L."/>
            <person name="Alfaro M."/>
            <person name="Sun H."/>
            <person name="Tritt A."/>
            <person name="Yoshinaga Y."/>
            <person name="Zwiers L.-H."/>
            <person name="Turgeon B."/>
            <person name="Goodwin S."/>
            <person name="Spatafora J."/>
            <person name="Crous P."/>
            <person name="Grigoriev I."/>
        </authorList>
    </citation>
    <scope>NUCLEOTIDE SEQUENCE</scope>
    <source>
        <strain evidence="1">CBS 627.86</strain>
    </source>
</reference>
<accession>A0A6A5ZL56</accession>
<dbReference type="AlphaFoldDB" id="A0A6A5ZL56"/>
<keyword evidence="2" id="KW-1185">Reference proteome</keyword>
<dbReference type="EMBL" id="ML977315">
    <property type="protein sequence ID" value="KAF2119744.1"/>
    <property type="molecule type" value="Genomic_DNA"/>
</dbReference>